<dbReference type="RefSeq" id="WP_107036778.1">
    <property type="nucleotide sequence ID" value="NZ_CAPWYF010000051.1"/>
</dbReference>
<protein>
    <submittedName>
        <fullName evidence="1">Uncharacterized protein</fullName>
    </submittedName>
</protein>
<sequence>MYAPRIVKESSNEVDIELKFVPCAIAEHDFRAFKHVSGNRHPGAAAYTPDTLFTGWIYEHPDRTDTLDLADNSDADFILEDVIMGDDTVATDSDKKPDVIYMALTPLAWNPIKIIVDKVERLINWPRPSMAWGDRAVDGTFANLDDRMSLALNRVDDETNLHTVTIGSNGDQEVVIDTLQRYCIKFVDVKVPEVDSIFLLHNQKYVCQKIECDLPANGGDMLITGYFYRIRL</sequence>
<reference evidence="2" key="1">
    <citation type="submission" date="2018-02" db="EMBL/GenBank/DDBJ databases">
        <authorList>
            <person name="Clavel T."/>
            <person name="Strowig T."/>
        </authorList>
    </citation>
    <scope>NUCLEOTIDE SEQUENCE [LARGE SCALE GENOMIC DNA]</scope>
    <source>
        <strain evidence="2">DSM 100764</strain>
    </source>
</reference>
<organism evidence="1 2">
    <name type="scientific">Paramuribaculum intestinale</name>
    <dbReference type="NCBI Taxonomy" id="2094151"/>
    <lineage>
        <taxon>Bacteria</taxon>
        <taxon>Pseudomonadati</taxon>
        <taxon>Bacteroidota</taxon>
        <taxon>Bacteroidia</taxon>
        <taxon>Bacteroidales</taxon>
        <taxon>Muribaculaceae</taxon>
        <taxon>Paramuribaculum</taxon>
    </lineage>
</organism>
<dbReference type="GeneID" id="93424000"/>
<keyword evidence="2" id="KW-1185">Reference proteome</keyword>
<dbReference type="AlphaFoldDB" id="A0A2V1IPK4"/>
<comment type="caution">
    <text evidence="1">The sequence shown here is derived from an EMBL/GenBank/DDBJ whole genome shotgun (WGS) entry which is preliminary data.</text>
</comment>
<evidence type="ECO:0000313" key="2">
    <source>
        <dbReference type="Proteomes" id="UP000244925"/>
    </source>
</evidence>
<proteinExistence type="predicted"/>
<dbReference type="EMBL" id="PUBV01000030">
    <property type="protein sequence ID" value="PWB06238.1"/>
    <property type="molecule type" value="Genomic_DNA"/>
</dbReference>
<gene>
    <name evidence="1" type="ORF">C5O25_10930</name>
</gene>
<accession>A0A2V1IPK4</accession>
<evidence type="ECO:0000313" key="1">
    <source>
        <dbReference type="EMBL" id="PWB06238.1"/>
    </source>
</evidence>
<name>A0A2V1IPK4_9BACT</name>
<dbReference type="Proteomes" id="UP000244925">
    <property type="component" value="Unassembled WGS sequence"/>
</dbReference>